<evidence type="ECO:0008006" key="3">
    <source>
        <dbReference type="Google" id="ProtNLM"/>
    </source>
</evidence>
<dbReference type="OrthoDB" id="70318at2157"/>
<dbReference type="RefSeq" id="WP_179169991.1">
    <property type="nucleotide sequence ID" value="NZ_CP058529.1"/>
</dbReference>
<dbReference type="GeneID" id="56029777"/>
<protein>
    <recommendedName>
        <fullName evidence="3">RecA-superfamily ATPase, KaiC/GvpD/RAD55 family</fullName>
    </recommendedName>
</protein>
<dbReference type="Gene3D" id="3.40.50.300">
    <property type="entry name" value="P-loop containing nucleotide triphosphate hydrolases"/>
    <property type="match status" value="1"/>
</dbReference>
<dbReference type="InterPro" id="IPR027417">
    <property type="entry name" value="P-loop_NTPase"/>
</dbReference>
<dbReference type="AlphaFoldDB" id="A0A7D5KGM2"/>
<proteinExistence type="predicted"/>
<dbReference type="Proteomes" id="UP000509750">
    <property type="component" value="Chromosome"/>
</dbReference>
<organism evidence="1 2">
    <name type="scientific">Halorarum halophilum</name>
    <dbReference type="NCBI Taxonomy" id="2743090"/>
    <lineage>
        <taxon>Archaea</taxon>
        <taxon>Methanobacteriati</taxon>
        <taxon>Methanobacteriota</taxon>
        <taxon>Stenosarchaea group</taxon>
        <taxon>Halobacteria</taxon>
        <taxon>Halobacteriales</taxon>
        <taxon>Haloferacaceae</taxon>
        <taxon>Halorarum</taxon>
    </lineage>
</organism>
<dbReference type="EMBL" id="CP058529">
    <property type="protein sequence ID" value="QLG28416.1"/>
    <property type="molecule type" value="Genomic_DNA"/>
</dbReference>
<reference evidence="1 2" key="1">
    <citation type="submission" date="2020-07" db="EMBL/GenBank/DDBJ databases">
        <title>Gai3-2, isolated from salt lake.</title>
        <authorList>
            <person name="Cui H."/>
            <person name="Shi X."/>
        </authorList>
    </citation>
    <scope>NUCLEOTIDE SEQUENCE [LARGE SCALE GENOMIC DNA]</scope>
    <source>
        <strain evidence="1 2">Gai3-2</strain>
    </source>
</reference>
<keyword evidence="2" id="KW-1185">Reference proteome</keyword>
<gene>
    <name evidence="1" type="ORF">HUG10_13050</name>
</gene>
<dbReference type="InterPro" id="IPR055927">
    <property type="entry name" value="DUF7504"/>
</dbReference>
<name>A0A7D5KGM2_9EURY</name>
<dbReference type="SUPFAM" id="SSF52540">
    <property type="entry name" value="P-loop containing nucleoside triphosphate hydrolases"/>
    <property type="match status" value="1"/>
</dbReference>
<dbReference type="Pfam" id="PF24336">
    <property type="entry name" value="DUF7504"/>
    <property type="match status" value="1"/>
</dbReference>
<evidence type="ECO:0000313" key="1">
    <source>
        <dbReference type="EMBL" id="QLG28416.1"/>
    </source>
</evidence>
<evidence type="ECO:0000313" key="2">
    <source>
        <dbReference type="Proteomes" id="UP000509750"/>
    </source>
</evidence>
<sequence length="208" mass="23043">MLEDSPLSVGDSPEGRSLLIAGPPMTGKYDLMFRLLGDAVERGIVISTGDAADEVRASFAEVGGLDPAEIAVVDCVSKQRGVGTPDKPRVRYVSSPKNLTEIGMKFTDFFEEFREYDPPVGVGIHSLSELLMYLDPQDVYQFVRVLTKQAESEGWFTVAVIGSTMHDEQTLHTMYEPFDTVVNTRENDGARELRVRDRSQAATAWTTF</sequence>
<dbReference type="KEGG" id="halg:HUG10_13050"/>
<accession>A0A7D5KGM2</accession>